<evidence type="ECO:0000313" key="2">
    <source>
        <dbReference type="EMBL" id="SDH28550.1"/>
    </source>
</evidence>
<accession>A0A1G8B7D9</accession>
<dbReference type="EMBL" id="FNDN01000001">
    <property type="protein sequence ID" value="SDH28550.1"/>
    <property type="molecule type" value="Genomic_DNA"/>
</dbReference>
<evidence type="ECO:0000313" key="3">
    <source>
        <dbReference type="Proteomes" id="UP000183263"/>
    </source>
</evidence>
<dbReference type="AlphaFoldDB" id="A0A1G8B7D9"/>
<feature type="signal peptide" evidence="1">
    <location>
        <begin position="1"/>
        <end position="18"/>
    </location>
</feature>
<keyword evidence="1" id="KW-0732">Signal</keyword>
<sequence length="44" mass="4336">MFWTALAASLVVSMLALAATGSVPVAAVTALLTAACITLATVMI</sequence>
<feature type="chain" id="PRO_5010212451" evidence="1">
    <location>
        <begin position="19"/>
        <end position="44"/>
    </location>
</feature>
<evidence type="ECO:0000256" key="1">
    <source>
        <dbReference type="SAM" id="SignalP"/>
    </source>
</evidence>
<organism evidence="2 3">
    <name type="scientific">Rhodococcus triatomae</name>
    <dbReference type="NCBI Taxonomy" id="300028"/>
    <lineage>
        <taxon>Bacteria</taxon>
        <taxon>Bacillati</taxon>
        <taxon>Actinomycetota</taxon>
        <taxon>Actinomycetes</taxon>
        <taxon>Mycobacteriales</taxon>
        <taxon>Nocardiaceae</taxon>
        <taxon>Rhodococcus</taxon>
    </lineage>
</organism>
<name>A0A1G8B7D9_9NOCA</name>
<dbReference type="RefSeq" id="WP_255314902.1">
    <property type="nucleotide sequence ID" value="NZ_CP048813.1"/>
</dbReference>
<protein>
    <submittedName>
        <fullName evidence="2">Uncharacterized protein</fullName>
    </submittedName>
</protein>
<proteinExistence type="predicted"/>
<gene>
    <name evidence="2" type="ORF">SAMN05444695_101665</name>
</gene>
<keyword evidence="3" id="KW-1185">Reference proteome</keyword>
<reference evidence="2 3" key="1">
    <citation type="submission" date="2016-10" db="EMBL/GenBank/DDBJ databases">
        <authorList>
            <person name="de Groot N.N."/>
        </authorList>
    </citation>
    <scope>NUCLEOTIDE SEQUENCE [LARGE SCALE GENOMIC DNA]</scope>
    <source>
        <strain evidence="2 3">DSM 44892</strain>
    </source>
</reference>
<dbReference type="Proteomes" id="UP000183263">
    <property type="component" value="Unassembled WGS sequence"/>
</dbReference>